<dbReference type="AlphaFoldDB" id="A0A1W2GHD6"/>
<feature type="domain" description="Signal transduction histidine kinase subgroup 2 dimerisation and phosphoacceptor" evidence="3">
    <location>
        <begin position="407"/>
        <end position="481"/>
    </location>
</feature>
<keyword evidence="2" id="KW-0472">Membrane</keyword>
<feature type="transmembrane region" description="Helical" evidence="2">
    <location>
        <begin position="368"/>
        <end position="387"/>
    </location>
</feature>
<name>A0A1W2GHD6_REIFA</name>
<dbReference type="InterPro" id="IPR036890">
    <property type="entry name" value="HATPase_C_sf"/>
</dbReference>
<dbReference type="Pfam" id="PF13424">
    <property type="entry name" value="TPR_12"/>
    <property type="match status" value="1"/>
</dbReference>
<dbReference type="Gene3D" id="3.30.565.10">
    <property type="entry name" value="Histidine kinase-like ATPase, C-terminal domain"/>
    <property type="match status" value="1"/>
</dbReference>
<dbReference type="EMBL" id="FWYF01000003">
    <property type="protein sequence ID" value="SMD36057.1"/>
    <property type="molecule type" value="Genomic_DNA"/>
</dbReference>
<evidence type="ECO:0000313" key="4">
    <source>
        <dbReference type="EMBL" id="SMD36057.1"/>
    </source>
</evidence>
<reference evidence="4 5" key="1">
    <citation type="submission" date="2017-04" db="EMBL/GenBank/DDBJ databases">
        <authorList>
            <person name="Afonso C.L."/>
            <person name="Miller P.J."/>
            <person name="Scott M.A."/>
            <person name="Spackman E."/>
            <person name="Goraichik I."/>
            <person name="Dimitrov K.M."/>
            <person name="Suarez D.L."/>
            <person name="Swayne D.E."/>
        </authorList>
    </citation>
    <scope>NUCLEOTIDE SEQUENCE [LARGE SCALE GENOMIC DNA]</scope>
    <source>
        <strain evidence="4 5">DSM 26133</strain>
    </source>
</reference>
<dbReference type="SUPFAM" id="SSF48452">
    <property type="entry name" value="TPR-like"/>
    <property type="match status" value="1"/>
</dbReference>
<dbReference type="Gene3D" id="1.25.40.10">
    <property type="entry name" value="Tetratricopeptide repeat domain"/>
    <property type="match status" value="2"/>
</dbReference>
<dbReference type="PROSITE" id="PS50005">
    <property type="entry name" value="TPR"/>
    <property type="match status" value="1"/>
</dbReference>
<accession>A0A1W2GHD6</accession>
<dbReference type="STRING" id="692418.SAMN04488029_2689"/>
<keyword evidence="2" id="KW-0812">Transmembrane</keyword>
<organism evidence="4 5">
    <name type="scientific">Reichenbachiella faecimaris</name>
    <dbReference type="NCBI Taxonomy" id="692418"/>
    <lineage>
        <taxon>Bacteria</taxon>
        <taxon>Pseudomonadati</taxon>
        <taxon>Bacteroidota</taxon>
        <taxon>Cytophagia</taxon>
        <taxon>Cytophagales</taxon>
        <taxon>Reichenbachiellaceae</taxon>
        <taxon>Reichenbachiella</taxon>
    </lineage>
</organism>
<keyword evidence="2" id="KW-1133">Transmembrane helix</keyword>
<dbReference type="InterPro" id="IPR011495">
    <property type="entry name" value="Sig_transdc_His_kin_sub2_dim/P"/>
</dbReference>
<dbReference type="InterPro" id="IPR011990">
    <property type="entry name" value="TPR-like_helical_dom_sf"/>
</dbReference>
<keyword evidence="1" id="KW-0802">TPR repeat</keyword>
<dbReference type="Pfam" id="PF13181">
    <property type="entry name" value="TPR_8"/>
    <property type="match status" value="2"/>
</dbReference>
<dbReference type="RefSeq" id="WP_084373357.1">
    <property type="nucleotide sequence ID" value="NZ_FWYF01000003.1"/>
</dbReference>
<proteinExistence type="predicted"/>
<gene>
    <name evidence="4" type="ORF">SAMN04488029_2689</name>
</gene>
<dbReference type="OrthoDB" id="9767435at2"/>
<dbReference type="SMART" id="SM00028">
    <property type="entry name" value="TPR"/>
    <property type="match status" value="7"/>
</dbReference>
<dbReference type="Proteomes" id="UP000192472">
    <property type="component" value="Unassembled WGS sequence"/>
</dbReference>
<feature type="repeat" description="TPR" evidence="1">
    <location>
        <begin position="185"/>
        <end position="218"/>
    </location>
</feature>
<evidence type="ECO:0000313" key="5">
    <source>
        <dbReference type="Proteomes" id="UP000192472"/>
    </source>
</evidence>
<keyword evidence="4" id="KW-0808">Transferase</keyword>
<sequence>MKTVTLYFTFLLYASQLVSQGVNTSIECKKEGIEYYRKRDFQKAEFSFRNCIELAKTEKDWRSLGQCYNNLGSVLFQRGSYAEGIISYENATQVYSENKLDTLLGESYLNLGLAYKKQNIYDSAIVNFYRGIGILEALQVNVSLLKGYNMLANTLRETASLNKARVWYLRALQIAQGEGNHIEIGSIYNNIGTLLKKEGKPDSAIIYYKKSLTMKTDGQSKGLGNSYFNLGETYSTLKQIDSAIANYQESVKYRLIAKDNFGLAHSNLGLARAFITTGNLDFARDHLGKAKTLVGSVSSKDLHLKYLETERDYFLSTGRYLEAGNLNDKIQQIRDEILNKDKQDLITSYEIQYDVQKLRETIISKNQVLTWAFTLAGLLFITGIFLYRERQKKKKAAEIIETLFKDMHHRVKNNLSLLNGVITFRRRALNDISARSILKDISGQVDTINLIHQRLYLQHGEKVGNIDLSQYLQELVENVFVSSGIDSGDYDLVFELCTAQVAADKANPIGLIVNEVVTNTIKHGKSSDNRWYFNVNLISKDDNIEIRMGDKGQGLGHGDNERNESGGVKLIEILCGQINAELGLVVDKGTQYVLRFKK</sequence>
<keyword evidence="4" id="KW-0418">Kinase</keyword>
<evidence type="ECO:0000259" key="3">
    <source>
        <dbReference type="Pfam" id="PF07568"/>
    </source>
</evidence>
<dbReference type="Pfam" id="PF07568">
    <property type="entry name" value="HisKA_2"/>
    <property type="match status" value="1"/>
</dbReference>
<dbReference type="InterPro" id="IPR019734">
    <property type="entry name" value="TPR_rpt"/>
</dbReference>
<protein>
    <submittedName>
        <fullName evidence="4">Two-component sensor histidine kinase, contains HisKA and HATPase domains</fullName>
    </submittedName>
</protein>
<evidence type="ECO:0000256" key="2">
    <source>
        <dbReference type="SAM" id="Phobius"/>
    </source>
</evidence>
<evidence type="ECO:0000256" key="1">
    <source>
        <dbReference type="PROSITE-ProRule" id="PRU00339"/>
    </source>
</evidence>
<dbReference type="PANTHER" id="PTHR10098">
    <property type="entry name" value="RAPSYN-RELATED"/>
    <property type="match status" value="1"/>
</dbReference>
<dbReference type="GO" id="GO:0016301">
    <property type="term" value="F:kinase activity"/>
    <property type="evidence" value="ECO:0007669"/>
    <property type="project" value="UniProtKB-KW"/>
</dbReference>
<keyword evidence="5" id="KW-1185">Reference proteome</keyword>